<dbReference type="Pfam" id="PF03710">
    <property type="entry name" value="GlnE"/>
    <property type="match status" value="2"/>
</dbReference>
<dbReference type="PANTHER" id="PTHR30621">
    <property type="entry name" value="GLUTAMINE SYNTHETASE ADENYLYLTRANSFERASE"/>
    <property type="match status" value="1"/>
</dbReference>
<comment type="catalytic activity">
    <reaction evidence="7">
        <text>[glutamine synthetase]-L-tyrosine + ATP = [glutamine synthetase]-O(4)-(5'-adenylyl)-L-tyrosine + diphosphate</text>
        <dbReference type="Rhea" id="RHEA:18589"/>
        <dbReference type="Rhea" id="RHEA-COMP:10660"/>
        <dbReference type="Rhea" id="RHEA-COMP:10661"/>
        <dbReference type="ChEBI" id="CHEBI:30616"/>
        <dbReference type="ChEBI" id="CHEBI:33019"/>
        <dbReference type="ChEBI" id="CHEBI:46858"/>
        <dbReference type="ChEBI" id="CHEBI:83624"/>
        <dbReference type="EC" id="2.7.7.42"/>
    </reaction>
</comment>
<evidence type="ECO:0000313" key="11">
    <source>
        <dbReference type="Proteomes" id="UP000838672"/>
    </source>
</evidence>
<evidence type="ECO:0000256" key="4">
    <source>
        <dbReference type="ARBA" id="ARBA00022840"/>
    </source>
</evidence>
<evidence type="ECO:0000256" key="3">
    <source>
        <dbReference type="ARBA" id="ARBA00022741"/>
    </source>
</evidence>
<evidence type="ECO:0000256" key="5">
    <source>
        <dbReference type="ARBA" id="ARBA00022842"/>
    </source>
</evidence>
<dbReference type="NCBIfam" id="NF008292">
    <property type="entry name" value="PRK11072.1"/>
    <property type="match status" value="1"/>
</dbReference>
<dbReference type="Gene3D" id="1.10.4050.10">
    <property type="entry name" value="Glutamine synthase adenylyltransferase GlnE"/>
    <property type="match status" value="1"/>
</dbReference>
<evidence type="ECO:0000259" key="8">
    <source>
        <dbReference type="Pfam" id="PF03710"/>
    </source>
</evidence>
<sequence length="983" mass="111389">MQVEQQPGESSEQVSELLSKVPAALQRVMEKNWQHFIERQPNWQQDWPVAEEAELRRVLGFSDFVCHNLSCDPTLLPWLVSARHNASLSEAYRTQLAQLLQPCQDENRLLTLLRQFRRQQMTRIAWRDFANLASLKESLQDLSALAEAMIMEAYNWLYAHCCEQWGTPMDREGQPQPMLILGMGKLGGGELNFSSDIDLIFTYPENGETQGARRSIDNGQFFIRLGQRLIKALDQVTADGFCYRVDMRLRPFGQSGPLVMSYAAIEDYYQEQGRDWERYAMIKARVMGKESYPQYAELRQMLRPFVFRRYIDFSAVQSLRRMKAMISTEVRRRGLVDNIKLGAGGIREIEFIGQSFQLIRGGREPGLRERGIFATLQAVGELHLLSTQEVATLEQSYCLLRRCENLLQAIDDKQTQTLPADAVNQARLAMAMGYGDFAALKADLAEAMAAVHLIFDSLIGPDDADDELQVSAPYQELWDMAHQPEVLHAVLSELEAADIEDKVQQLIQAKQDLAKRTIGPRGREVLNQLMPRLLALSVLHEESAKLLPRLCTLINRIATRTTYLELLLEHPVALSQLVRLCAESAMIAEQLAQYPLLLDELLDSQALYDPTPLGEYQRALSEYIARIPQEDVEQQMEAIRQFKQTQLLHIAAADIAGVLPIMKVSDHLTALAEAIIAAVVDQAWRQMVPRYGCPDYLLNQDSTGFAVIGYGKLGGWELGYGSDLDLVFLHDCPADSQTVGDRAIDSRQFFIRLAQRIVHLCSTRTASGVLYEVDMRLRPSGASGVLVSPIDAFSAYQQQDAWTWEHQALVRARMVYGDVELMQRFRAIRKSLLCKERDESQLASQVVTMREKMRAHLGSKDAQVFYIKQDVGGITDIEFLAQYLVLRFSAEYDHVAYWSDNIRIFDSLTEVGVMAPEQAAALKHAYITMRDEIHRLNLLGRSARVAVDAFASERDVVSQAWQQWLGHAEQNEALLAPMSAFES</sequence>
<keyword evidence="1 7" id="KW-0808">Transferase</keyword>
<dbReference type="Pfam" id="PF08335">
    <property type="entry name" value="GlnD_UR_UTase"/>
    <property type="match status" value="2"/>
</dbReference>
<gene>
    <name evidence="7 10" type="primary">glnE</name>
    <name evidence="10" type="ORF">VST7929_00319</name>
</gene>
<dbReference type="EC" id="2.7.7.42" evidence="7"/>
<keyword evidence="11" id="KW-1185">Reference proteome</keyword>
<dbReference type="Gene3D" id="3.30.460.10">
    <property type="entry name" value="Beta Polymerase, domain 2"/>
    <property type="match status" value="2"/>
</dbReference>
<dbReference type="EC" id="2.7.7.89" evidence="7"/>
<comment type="catalytic activity">
    <reaction evidence="7">
        <text>[glutamine synthetase]-O(4)-(5'-adenylyl)-L-tyrosine + phosphate = [glutamine synthetase]-L-tyrosine + ADP</text>
        <dbReference type="Rhea" id="RHEA:43716"/>
        <dbReference type="Rhea" id="RHEA-COMP:10660"/>
        <dbReference type="Rhea" id="RHEA-COMP:10661"/>
        <dbReference type="ChEBI" id="CHEBI:43474"/>
        <dbReference type="ChEBI" id="CHEBI:46858"/>
        <dbReference type="ChEBI" id="CHEBI:83624"/>
        <dbReference type="ChEBI" id="CHEBI:456216"/>
        <dbReference type="EC" id="2.7.7.89"/>
    </reaction>
</comment>
<dbReference type="InterPro" id="IPR005190">
    <property type="entry name" value="GlnE_rpt_dom"/>
</dbReference>
<comment type="function">
    <text evidence="7">Involved in the regulation of glutamine synthetase GlnA, a key enzyme in the process to assimilate ammonia. When cellular nitrogen levels are high, the C-terminal adenylyl transferase (AT) inactivates GlnA by covalent transfer of an adenylyl group from ATP to specific tyrosine residue of GlnA, thus reducing its activity. Conversely, when nitrogen levels are low, the N-terminal adenylyl removase (AR) activates GlnA by removing the adenylyl group by phosphorolysis, increasing its activity. The regulatory region of GlnE binds the signal transduction protein PII (GlnB) which indicates the nitrogen status of the cell.</text>
</comment>
<keyword evidence="6 7" id="KW-0511">Multifunctional enzyme</keyword>
<evidence type="ECO:0000313" key="10">
    <source>
        <dbReference type="EMBL" id="CAH0532489.1"/>
    </source>
</evidence>
<dbReference type="HAMAP" id="MF_00802">
    <property type="entry name" value="GlnE"/>
    <property type="match status" value="1"/>
</dbReference>
<evidence type="ECO:0000256" key="6">
    <source>
        <dbReference type="ARBA" id="ARBA00023268"/>
    </source>
</evidence>
<feature type="domain" description="Glutamate-ammonia ligase adenylyltransferase repeated" evidence="8">
    <location>
        <begin position="575"/>
        <end position="826"/>
    </location>
</feature>
<dbReference type="GO" id="GO:0016779">
    <property type="term" value="F:nucleotidyltransferase activity"/>
    <property type="evidence" value="ECO:0007669"/>
    <property type="project" value="UniProtKB-KW"/>
</dbReference>
<proteinExistence type="inferred from homology"/>
<dbReference type="SUPFAM" id="SSF81593">
    <property type="entry name" value="Nucleotidyltransferase substrate binding subunit/domain"/>
    <property type="match status" value="2"/>
</dbReference>
<reference evidence="10" key="1">
    <citation type="submission" date="2021-11" db="EMBL/GenBank/DDBJ databases">
        <authorList>
            <person name="Rodrigo-Torres L."/>
            <person name="Arahal R. D."/>
            <person name="Lucena T."/>
        </authorList>
    </citation>
    <scope>NUCLEOTIDE SEQUENCE</scope>
    <source>
        <strain evidence="10">CECT 7929</strain>
    </source>
</reference>
<feature type="region of interest" description="Adenylyl transferase" evidence="7">
    <location>
        <begin position="478"/>
        <end position="983"/>
    </location>
</feature>
<dbReference type="PANTHER" id="PTHR30621:SF0">
    <property type="entry name" value="BIFUNCTIONAL GLUTAMINE SYNTHETASE ADENYLYLTRANSFERASE_ADENYLYL-REMOVING ENZYME"/>
    <property type="match status" value="1"/>
</dbReference>
<dbReference type="SUPFAM" id="SSF81301">
    <property type="entry name" value="Nucleotidyltransferase"/>
    <property type="match status" value="2"/>
</dbReference>
<organism evidence="10 11">
    <name type="scientific">Vibrio stylophorae</name>
    <dbReference type="NCBI Taxonomy" id="659351"/>
    <lineage>
        <taxon>Bacteria</taxon>
        <taxon>Pseudomonadati</taxon>
        <taxon>Pseudomonadota</taxon>
        <taxon>Gammaproteobacteria</taxon>
        <taxon>Vibrionales</taxon>
        <taxon>Vibrionaceae</taxon>
        <taxon>Vibrio</taxon>
    </lineage>
</organism>
<dbReference type="Gene3D" id="1.20.120.330">
    <property type="entry name" value="Nucleotidyltransferases domain 2"/>
    <property type="match status" value="2"/>
</dbReference>
<dbReference type="InterPro" id="IPR043519">
    <property type="entry name" value="NT_sf"/>
</dbReference>
<dbReference type="InterPro" id="IPR013546">
    <property type="entry name" value="PII_UdlTrfase/GS_AdlTrfase"/>
</dbReference>
<evidence type="ECO:0000256" key="7">
    <source>
        <dbReference type="HAMAP-Rule" id="MF_00802"/>
    </source>
</evidence>
<dbReference type="Proteomes" id="UP000838672">
    <property type="component" value="Unassembled WGS sequence"/>
</dbReference>
<feature type="domain" description="PII-uridylyltransferase/Glutamine-synthetase adenylyltransferase" evidence="9">
    <location>
        <begin position="320"/>
        <end position="458"/>
    </location>
</feature>
<evidence type="ECO:0000256" key="2">
    <source>
        <dbReference type="ARBA" id="ARBA00022695"/>
    </source>
</evidence>
<dbReference type="CDD" id="cd05401">
    <property type="entry name" value="NT_GlnE_GlnD_like"/>
    <property type="match status" value="2"/>
</dbReference>
<dbReference type="Gene3D" id="1.20.120.1510">
    <property type="match status" value="1"/>
</dbReference>
<evidence type="ECO:0000256" key="1">
    <source>
        <dbReference type="ARBA" id="ARBA00022679"/>
    </source>
</evidence>
<feature type="domain" description="PII-uridylyltransferase/Glutamine-synthetase adenylyltransferase" evidence="9">
    <location>
        <begin position="853"/>
        <end position="941"/>
    </location>
</feature>
<keyword evidence="5 7" id="KW-0460">Magnesium</keyword>
<feature type="region of interest" description="Adenylyl removase" evidence="7">
    <location>
        <begin position="1"/>
        <end position="463"/>
    </location>
</feature>
<dbReference type="EMBL" id="CAKLDI010000001">
    <property type="protein sequence ID" value="CAH0532489.1"/>
    <property type="molecule type" value="Genomic_DNA"/>
</dbReference>
<accession>A0ABM8ZQE1</accession>
<comment type="caution">
    <text evidence="10">The sequence shown here is derived from an EMBL/GenBank/DDBJ whole genome shotgun (WGS) entry which is preliminary data.</text>
</comment>
<name>A0ABM8ZQE1_9VIBR</name>
<evidence type="ECO:0000259" key="9">
    <source>
        <dbReference type="Pfam" id="PF08335"/>
    </source>
</evidence>
<dbReference type="InterPro" id="IPR023057">
    <property type="entry name" value="GlnE"/>
</dbReference>
<comment type="cofactor">
    <cofactor evidence="7">
        <name>Mg(2+)</name>
        <dbReference type="ChEBI" id="CHEBI:18420"/>
    </cofactor>
</comment>
<feature type="domain" description="Glutamate-ammonia ligase adenylyltransferase repeated" evidence="8">
    <location>
        <begin position="54"/>
        <end position="299"/>
    </location>
</feature>
<keyword evidence="2 7" id="KW-0548">Nucleotidyltransferase</keyword>
<keyword evidence="4 7" id="KW-0067">ATP-binding</keyword>
<comment type="similarity">
    <text evidence="7">Belongs to the GlnE family.</text>
</comment>
<keyword evidence="3 7" id="KW-0547">Nucleotide-binding</keyword>
<protein>
    <recommendedName>
        <fullName evidence="7">Bifunctional glutamine synthetase adenylyltransferase/adenylyl-removing enzyme</fullName>
    </recommendedName>
    <alternativeName>
        <fullName evidence="7">ATP:glutamine synthetase adenylyltransferase</fullName>
    </alternativeName>
    <alternativeName>
        <fullName evidence="7">ATase</fullName>
    </alternativeName>
    <domain>
        <recommendedName>
            <fullName evidence="7">Glutamine synthetase adenylyl-L-tyrosine phosphorylase</fullName>
            <ecNumber evidence="7">2.7.7.89</ecNumber>
        </recommendedName>
        <alternativeName>
            <fullName evidence="7">Adenylyl removase</fullName>
            <shortName evidence="7">AR</shortName>
            <shortName evidence="7">AT-N</shortName>
        </alternativeName>
    </domain>
    <domain>
        <recommendedName>
            <fullName evidence="7">Glutamine synthetase adenylyl transferase</fullName>
            <ecNumber evidence="7">2.7.7.42</ecNumber>
        </recommendedName>
        <alternativeName>
            <fullName evidence="7">Adenylyl transferase</fullName>
            <shortName evidence="7">AT</shortName>
            <shortName evidence="7">AT-C</shortName>
        </alternativeName>
    </domain>
</protein>